<accession>A0A7W6RUW8</accession>
<dbReference type="Proteomes" id="UP000533641">
    <property type="component" value="Unassembled WGS sequence"/>
</dbReference>
<dbReference type="EMBL" id="JACIGM010000023">
    <property type="protein sequence ID" value="MBB4279013.1"/>
    <property type="molecule type" value="Genomic_DNA"/>
</dbReference>
<comment type="caution">
    <text evidence="1">The sequence shown here is derived from an EMBL/GenBank/DDBJ whole genome shotgun (WGS) entry which is preliminary data.</text>
</comment>
<reference evidence="1 2" key="1">
    <citation type="submission" date="2020-08" db="EMBL/GenBank/DDBJ databases">
        <title>Genomic Encyclopedia of Type Strains, Phase IV (KMG-V): Genome sequencing to study the core and pangenomes of soil and plant-associated prokaryotes.</title>
        <authorList>
            <person name="Whitman W."/>
        </authorList>
    </citation>
    <scope>NUCLEOTIDE SEQUENCE [LARGE SCALE GENOMIC DNA]</scope>
    <source>
        <strain evidence="1 2">SEMIA 402</strain>
    </source>
</reference>
<proteinExistence type="predicted"/>
<organism evidence="1 2">
    <name type="scientific">Rhizobium mongolense</name>
    <dbReference type="NCBI Taxonomy" id="57676"/>
    <lineage>
        <taxon>Bacteria</taxon>
        <taxon>Pseudomonadati</taxon>
        <taxon>Pseudomonadota</taxon>
        <taxon>Alphaproteobacteria</taxon>
        <taxon>Hyphomicrobiales</taxon>
        <taxon>Rhizobiaceae</taxon>
        <taxon>Rhizobium/Agrobacterium group</taxon>
        <taxon>Rhizobium</taxon>
    </lineage>
</organism>
<evidence type="ECO:0000313" key="1">
    <source>
        <dbReference type="EMBL" id="MBB4279013.1"/>
    </source>
</evidence>
<dbReference type="AlphaFoldDB" id="A0A7W6RUW8"/>
<protein>
    <submittedName>
        <fullName evidence="1">Uncharacterized protein</fullName>
    </submittedName>
</protein>
<name>A0A7W6RUW8_9HYPH</name>
<gene>
    <name evidence="1" type="ORF">GGE12_006826</name>
</gene>
<sequence>MAELTRAARLIAGGQPLANDTVEGVSSFEPDPGRQAAISGARRIIGRHLPL</sequence>
<dbReference type="RefSeq" id="WP_183930338.1">
    <property type="nucleotide sequence ID" value="NZ_JACIGM010000023.1"/>
</dbReference>
<evidence type="ECO:0000313" key="2">
    <source>
        <dbReference type="Proteomes" id="UP000533641"/>
    </source>
</evidence>